<evidence type="ECO:0000313" key="1">
    <source>
        <dbReference type="EMBL" id="RGW96275.1"/>
    </source>
</evidence>
<accession>A0A413E0N9</accession>
<sequence length="294" mass="32763">MFAFNSCSDEEEVPLTELYPYSDVKFSITKTESTSTSCSFDLLSSDGKVPYLCLYVDTETFQEVPKAKLVSYLMDDLNRQAKAANMELEAFVESISLRGKQHVKIENLAPGAVYELVVFAISGTTPAKKATYQFFQTDYVDAVECSFDVRVSKKEDKIILDVNPSLKDEYWYMAALPKATYDNASTQMSDVQIYMTLFRQQAEGMTQEEIFEKLLLKGDASLAFTVPDGTGDCIWLAAVMKPVGNAALALASDVSKGLFNPDKLNQTAAIWDSCLSKSFWNKGYLPKVMVARPQ</sequence>
<name>A0A413E0N9_BACSE</name>
<proteinExistence type="predicted"/>
<dbReference type="AlphaFoldDB" id="A0A413E0N9"/>
<dbReference type="Proteomes" id="UP000284777">
    <property type="component" value="Unassembled WGS sequence"/>
</dbReference>
<protein>
    <submittedName>
        <fullName evidence="1">Uncharacterized protein</fullName>
    </submittedName>
</protein>
<gene>
    <name evidence="1" type="ORF">DWV41_11270</name>
</gene>
<evidence type="ECO:0000313" key="2">
    <source>
        <dbReference type="Proteomes" id="UP000284777"/>
    </source>
</evidence>
<organism evidence="1 2">
    <name type="scientific">Bacteroides stercoris</name>
    <dbReference type="NCBI Taxonomy" id="46506"/>
    <lineage>
        <taxon>Bacteria</taxon>
        <taxon>Pseudomonadati</taxon>
        <taxon>Bacteroidota</taxon>
        <taxon>Bacteroidia</taxon>
        <taxon>Bacteroidales</taxon>
        <taxon>Bacteroidaceae</taxon>
        <taxon>Bacteroides</taxon>
    </lineage>
</organism>
<reference evidence="1 2" key="1">
    <citation type="submission" date="2018-08" db="EMBL/GenBank/DDBJ databases">
        <title>A genome reference for cultivated species of the human gut microbiota.</title>
        <authorList>
            <person name="Zou Y."/>
            <person name="Xue W."/>
            <person name="Luo G."/>
        </authorList>
    </citation>
    <scope>NUCLEOTIDE SEQUENCE [LARGE SCALE GENOMIC DNA]</scope>
    <source>
        <strain evidence="1 2">AF05-4</strain>
    </source>
</reference>
<dbReference type="EMBL" id="QSBD01000017">
    <property type="protein sequence ID" value="RGW96275.1"/>
    <property type="molecule type" value="Genomic_DNA"/>
</dbReference>
<comment type="caution">
    <text evidence="1">The sequence shown here is derived from an EMBL/GenBank/DDBJ whole genome shotgun (WGS) entry which is preliminary data.</text>
</comment>